<evidence type="ECO:0000256" key="1">
    <source>
        <dbReference type="ARBA" id="ARBA00008645"/>
    </source>
</evidence>
<keyword evidence="6" id="KW-1185">Reference proteome</keyword>
<evidence type="ECO:0000313" key="5">
    <source>
        <dbReference type="EMBL" id="MBA8929982.1"/>
    </source>
</evidence>
<evidence type="ECO:0000256" key="2">
    <source>
        <dbReference type="ARBA" id="ARBA00022801"/>
    </source>
</evidence>
<evidence type="ECO:0000259" key="4">
    <source>
        <dbReference type="SMART" id="SM00939"/>
    </source>
</evidence>
<dbReference type="InterPro" id="IPR029058">
    <property type="entry name" value="AB_hydrolase_fold"/>
</dbReference>
<dbReference type="SMART" id="SM00939">
    <property type="entry name" value="PepX_C"/>
    <property type="match status" value="1"/>
</dbReference>
<comment type="similarity">
    <text evidence="1">Belongs to the AB hydrolase superfamily.</text>
</comment>
<dbReference type="RefSeq" id="WP_182839660.1">
    <property type="nucleotide sequence ID" value="NZ_BAAABQ010000014.1"/>
</dbReference>
<proteinExistence type="inferred from homology"/>
<keyword evidence="3" id="KW-0732">Signal</keyword>
<dbReference type="PANTHER" id="PTHR22946">
    <property type="entry name" value="DIENELACTONE HYDROLASE DOMAIN-CONTAINING PROTEIN-RELATED"/>
    <property type="match status" value="1"/>
</dbReference>
<feature type="chain" id="PRO_5047248329" evidence="3">
    <location>
        <begin position="25"/>
        <end position="500"/>
    </location>
</feature>
<organism evidence="5 6">
    <name type="scientific">Kutzneria viridogrisea</name>
    <dbReference type="NCBI Taxonomy" id="47990"/>
    <lineage>
        <taxon>Bacteria</taxon>
        <taxon>Bacillati</taxon>
        <taxon>Actinomycetota</taxon>
        <taxon>Actinomycetes</taxon>
        <taxon>Pseudonocardiales</taxon>
        <taxon>Pseudonocardiaceae</taxon>
        <taxon>Kutzneria</taxon>
    </lineage>
</organism>
<dbReference type="InterPro" id="IPR013736">
    <property type="entry name" value="Xaa-Pro_dipept_C"/>
</dbReference>
<evidence type="ECO:0000256" key="3">
    <source>
        <dbReference type="SAM" id="SignalP"/>
    </source>
</evidence>
<dbReference type="SUPFAM" id="SSF49785">
    <property type="entry name" value="Galactose-binding domain-like"/>
    <property type="match status" value="1"/>
</dbReference>
<dbReference type="Pfam" id="PF08530">
    <property type="entry name" value="PepX_C"/>
    <property type="match status" value="1"/>
</dbReference>
<feature type="signal peptide" evidence="3">
    <location>
        <begin position="1"/>
        <end position="24"/>
    </location>
</feature>
<dbReference type="PANTHER" id="PTHR22946:SF9">
    <property type="entry name" value="POLYKETIDE TRANSFERASE AF380"/>
    <property type="match status" value="1"/>
</dbReference>
<dbReference type="Proteomes" id="UP000517916">
    <property type="component" value="Unassembled WGS sequence"/>
</dbReference>
<dbReference type="InterPro" id="IPR008979">
    <property type="entry name" value="Galactose-bd-like_sf"/>
</dbReference>
<comment type="caution">
    <text evidence="5">The sequence shown here is derived from an EMBL/GenBank/DDBJ whole genome shotgun (WGS) entry which is preliminary data.</text>
</comment>
<dbReference type="Gene3D" id="3.40.50.1820">
    <property type="entry name" value="alpha/beta hydrolase"/>
    <property type="match status" value="2"/>
</dbReference>
<sequence>MRRFLALLLVTAATTLGLTTTAAAATPGFSVSYTTIPGDGGTPLKGFLVRPTGRGPGPFPVLVMPSSWSVPDIEYVGAAAKLATASGYEVVSYTSRGFWDSAGTIEVAGPQDVADLSRVVDWALASTPADPARVGAAGISYGAGISLLAAAADKRIRAVVAMSAWADLAKSLYPNQTVSALAVEGLIDAGKLTGRPGPVLRQAEKDYRAGDFDAVLPIAPVRSAASKIDAVNANGAAIMIGNAWEDSIFPPSQVLDFYQRLTGPKRIMLAPGDHGTNDGPGAVGLPNDIWSAAGRWFDHYLGGAANGVDREQPVQLKPANGGAWHGYPSLSAGRQDSIGLGQAKVIAGVDTIAGSGIPLLSGALQGYLNLPTGVATPLVNRLNAGVWSGSTYSAGVTVQGTPQVHATVTTSAADTSLFAYLYDVNALGVGSLITHKPYTIRGAKPGSTTTLDFGLEPVQWNVPAGHHLTLVVDTVDPRYRSESTLGSTVTISGSLAIPLA</sequence>
<dbReference type="Pfam" id="PF02129">
    <property type="entry name" value="Peptidase_S15"/>
    <property type="match status" value="1"/>
</dbReference>
<gene>
    <name evidence="5" type="ORF">BC739_007215</name>
</gene>
<evidence type="ECO:0000313" key="6">
    <source>
        <dbReference type="Proteomes" id="UP000517916"/>
    </source>
</evidence>
<accession>A0ABR6BST5</accession>
<dbReference type="InterPro" id="IPR050261">
    <property type="entry name" value="FrsA_esterase"/>
</dbReference>
<dbReference type="InterPro" id="IPR000383">
    <property type="entry name" value="Xaa-Pro-like_dom"/>
</dbReference>
<name>A0ABR6BST5_9PSEU</name>
<reference evidence="5 6" key="1">
    <citation type="submission" date="2020-08" db="EMBL/GenBank/DDBJ databases">
        <title>Genomic Encyclopedia of Archaeal and Bacterial Type Strains, Phase II (KMG-II): from individual species to whole genera.</title>
        <authorList>
            <person name="Goeker M."/>
        </authorList>
    </citation>
    <scope>NUCLEOTIDE SEQUENCE [LARGE SCALE GENOMIC DNA]</scope>
    <source>
        <strain evidence="5 6">DSM 43850</strain>
    </source>
</reference>
<keyword evidence="2" id="KW-0378">Hydrolase</keyword>
<dbReference type="SUPFAM" id="SSF53474">
    <property type="entry name" value="alpha/beta-Hydrolases"/>
    <property type="match status" value="1"/>
</dbReference>
<feature type="domain" description="Xaa-Pro dipeptidyl-peptidase C-terminal" evidence="4">
    <location>
        <begin position="294"/>
        <end position="498"/>
    </location>
</feature>
<dbReference type="Gene3D" id="2.60.120.260">
    <property type="entry name" value="Galactose-binding domain-like"/>
    <property type="match status" value="1"/>
</dbReference>
<protein>
    <submittedName>
        <fullName evidence="5">Poly(3-hydroxybutyrate) depolymerase</fullName>
    </submittedName>
</protein>
<dbReference type="EMBL" id="JACJID010000006">
    <property type="protein sequence ID" value="MBA8929982.1"/>
    <property type="molecule type" value="Genomic_DNA"/>
</dbReference>